<evidence type="ECO:0000256" key="9">
    <source>
        <dbReference type="ARBA" id="ARBA00040814"/>
    </source>
</evidence>
<keyword evidence="4 11" id="KW-0812">Transmembrane</keyword>
<evidence type="ECO:0000313" key="13">
    <source>
        <dbReference type="EMBL" id="KAJ8939336.1"/>
    </source>
</evidence>
<evidence type="ECO:0000259" key="12">
    <source>
        <dbReference type="Pfam" id="PF01490"/>
    </source>
</evidence>
<feature type="transmembrane region" description="Helical" evidence="11">
    <location>
        <begin position="57"/>
        <end position="75"/>
    </location>
</feature>
<comment type="similarity">
    <text evidence="2">Belongs to the amino acid/polyamine transporter 2 family.</text>
</comment>
<evidence type="ECO:0000256" key="1">
    <source>
        <dbReference type="ARBA" id="ARBA00004141"/>
    </source>
</evidence>
<feature type="transmembrane region" description="Helical" evidence="11">
    <location>
        <begin position="233"/>
        <end position="255"/>
    </location>
</feature>
<evidence type="ECO:0000256" key="11">
    <source>
        <dbReference type="SAM" id="Phobius"/>
    </source>
</evidence>
<comment type="caution">
    <text evidence="13">The sequence shown here is derived from an EMBL/GenBank/DDBJ whole genome shotgun (WGS) entry which is preliminary data.</text>
</comment>
<accession>A0AAV8XJW7</accession>
<feature type="domain" description="Amino acid transporter transmembrane" evidence="12">
    <location>
        <begin position="49"/>
        <end position="265"/>
    </location>
</feature>
<proteinExistence type="inferred from homology"/>
<feature type="transmembrane region" description="Helical" evidence="11">
    <location>
        <begin position="81"/>
        <end position="102"/>
    </location>
</feature>
<dbReference type="Pfam" id="PF01490">
    <property type="entry name" value="Aa_trans"/>
    <property type="match status" value="2"/>
</dbReference>
<keyword evidence="6 11" id="KW-1133">Transmembrane helix</keyword>
<organism evidence="13 14">
    <name type="scientific">Aromia moschata</name>
    <dbReference type="NCBI Taxonomy" id="1265417"/>
    <lineage>
        <taxon>Eukaryota</taxon>
        <taxon>Metazoa</taxon>
        <taxon>Ecdysozoa</taxon>
        <taxon>Arthropoda</taxon>
        <taxon>Hexapoda</taxon>
        <taxon>Insecta</taxon>
        <taxon>Pterygota</taxon>
        <taxon>Neoptera</taxon>
        <taxon>Endopterygota</taxon>
        <taxon>Coleoptera</taxon>
        <taxon>Polyphaga</taxon>
        <taxon>Cucujiformia</taxon>
        <taxon>Chrysomeloidea</taxon>
        <taxon>Cerambycidae</taxon>
        <taxon>Cerambycinae</taxon>
        <taxon>Callichromatini</taxon>
        <taxon>Aromia</taxon>
    </lineage>
</organism>
<reference evidence="13" key="1">
    <citation type="journal article" date="2023" name="Insect Mol. Biol.">
        <title>Genome sequencing provides insights into the evolution of gene families encoding plant cell wall-degrading enzymes in longhorned beetles.</title>
        <authorList>
            <person name="Shin N.R."/>
            <person name="Okamura Y."/>
            <person name="Kirsch R."/>
            <person name="Pauchet Y."/>
        </authorList>
    </citation>
    <scope>NUCLEOTIDE SEQUENCE</scope>
    <source>
        <strain evidence="13">AMC_N1</strain>
    </source>
</reference>
<evidence type="ECO:0000256" key="6">
    <source>
        <dbReference type="ARBA" id="ARBA00022989"/>
    </source>
</evidence>
<evidence type="ECO:0000256" key="4">
    <source>
        <dbReference type="ARBA" id="ARBA00022692"/>
    </source>
</evidence>
<feature type="transmembrane region" description="Helical" evidence="11">
    <location>
        <begin position="393"/>
        <end position="411"/>
    </location>
</feature>
<keyword evidence="5" id="KW-0029">Amino-acid transport</keyword>
<dbReference type="EMBL" id="JAPWTK010000494">
    <property type="protein sequence ID" value="KAJ8939336.1"/>
    <property type="molecule type" value="Genomic_DNA"/>
</dbReference>
<feature type="transmembrane region" description="Helical" evidence="11">
    <location>
        <begin position="126"/>
        <end position="148"/>
    </location>
</feature>
<evidence type="ECO:0000256" key="5">
    <source>
        <dbReference type="ARBA" id="ARBA00022970"/>
    </source>
</evidence>
<gene>
    <name evidence="13" type="ORF">NQ318_005697</name>
</gene>
<feature type="domain" description="Amino acid transporter transmembrane" evidence="12">
    <location>
        <begin position="315"/>
        <end position="443"/>
    </location>
</feature>
<comment type="subcellular location">
    <subcellularLocation>
        <location evidence="1">Membrane</location>
        <topology evidence="1">Multi-pass membrane protein</topology>
    </subcellularLocation>
</comment>
<keyword evidence="14" id="KW-1185">Reference proteome</keyword>
<dbReference type="AlphaFoldDB" id="A0AAV8XJW7"/>
<evidence type="ECO:0000256" key="8">
    <source>
        <dbReference type="ARBA" id="ARBA00037101"/>
    </source>
</evidence>
<feature type="transmembrane region" description="Helical" evidence="11">
    <location>
        <begin position="168"/>
        <end position="184"/>
    </location>
</feature>
<dbReference type="PANTHER" id="PTHR22950">
    <property type="entry name" value="AMINO ACID TRANSPORTER"/>
    <property type="match status" value="1"/>
</dbReference>
<evidence type="ECO:0000256" key="2">
    <source>
        <dbReference type="ARBA" id="ARBA00008066"/>
    </source>
</evidence>
<evidence type="ECO:0000256" key="10">
    <source>
        <dbReference type="ARBA" id="ARBA00041723"/>
    </source>
</evidence>
<feature type="transmembrane region" description="Helical" evidence="11">
    <location>
        <begin position="193"/>
        <end position="213"/>
    </location>
</feature>
<sequence length="484" mass="53872">MITGNLNEKSYILEPMHNLSEDRGSSIDSNENAFDDMKQLISEEENEKTNTLPYASFNFINSIIGSGVIGIPYALHEAGFGFGLFLLVVVAYITDYSLILMVRSGHICGKFSYQGIMEAAFGKPGYFLLSSLQFVYPFVAMVSYNIVVGDTVTKVIGRLLGVDVNRELVVLIATLFVTIPLCLYRDVARLAKISFLSLICIAFILFSIFLRIGPMSDIVPQHPDSWRFINKDIIPAIGIMAFAFMCHHNTFLIYGSIADPTQKKMGNHHSRLNSDKPHSRRSFRHSGIHHIQSPLPRYLKILPRCSDLLENYCLDDDLMNVSRLLFSVQILLTYPIECFVTREVIENSVFGRDPNVPLSEKMHYLLTLGIVATAYTISITTECLGLVLELNGVLAAVPLAYVLPALCYLRLDEGFILCRHKLPALGVVLFGLVVAVLGAVFIILDFEKVHTCSHGEVMGYCLSGNETVTVVNVTKHFISTISPI</sequence>
<name>A0AAV8XJW7_9CUCU</name>
<comment type="function">
    <text evidence="8">Putative sodium-dependent amino acid/proton antiporter.</text>
</comment>
<evidence type="ECO:0000256" key="7">
    <source>
        <dbReference type="ARBA" id="ARBA00023136"/>
    </source>
</evidence>
<dbReference type="Proteomes" id="UP001162162">
    <property type="component" value="Unassembled WGS sequence"/>
</dbReference>
<keyword evidence="3" id="KW-0813">Transport</keyword>
<evidence type="ECO:0000256" key="3">
    <source>
        <dbReference type="ARBA" id="ARBA00022448"/>
    </source>
</evidence>
<dbReference type="GO" id="GO:0015179">
    <property type="term" value="F:L-amino acid transmembrane transporter activity"/>
    <property type="evidence" value="ECO:0007669"/>
    <property type="project" value="TreeGrafter"/>
</dbReference>
<dbReference type="GO" id="GO:0016020">
    <property type="term" value="C:membrane"/>
    <property type="evidence" value="ECO:0007669"/>
    <property type="project" value="UniProtKB-SubCell"/>
</dbReference>
<dbReference type="InterPro" id="IPR013057">
    <property type="entry name" value="AA_transpt_TM"/>
</dbReference>
<dbReference type="PANTHER" id="PTHR22950:SF458">
    <property type="entry name" value="SODIUM-COUPLED NEUTRAL AMINO ACID TRANSPORTER 11-RELATED"/>
    <property type="match status" value="1"/>
</dbReference>
<feature type="transmembrane region" description="Helical" evidence="11">
    <location>
        <begin position="364"/>
        <end position="387"/>
    </location>
</feature>
<protein>
    <recommendedName>
        <fullName evidence="9">Putative sodium-coupled neutral amino acid transporter 11</fullName>
    </recommendedName>
    <alternativeName>
        <fullName evidence="10">Solute carrier family 38 member 11</fullName>
    </alternativeName>
</protein>
<feature type="transmembrane region" description="Helical" evidence="11">
    <location>
        <begin position="423"/>
        <end position="444"/>
    </location>
</feature>
<keyword evidence="7 11" id="KW-0472">Membrane</keyword>
<evidence type="ECO:0000313" key="14">
    <source>
        <dbReference type="Proteomes" id="UP001162162"/>
    </source>
</evidence>